<accession>A0ABX7M8C0</accession>
<feature type="domain" description="Response regulatory" evidence="2">
    <location>
        <begin position="26"/>
        <end position="149"/>
    </location>
</feature>
<dbReference type="RefSeq" id="WP_206254857.1">
    <property type="nucleotide sequence ID" value="NZ_CP071060.1"/>
</dbReference>
<organism evidence="3 4">
    <name type="scientific">Niveibacterium microcysteis</name>
    <dbReference type="NCBI Taxonomy" id="2811415"/>
    <lineage>
        <taxon>Bacteria</taxon>
        <taxon>Pseudomonadati</taxon>
        <taxon>Pseudomonadota</taxon>
        <taxon>Betaproteobacteria</taxon>
        <taxon>Rhodocyclales</taxon>
        <taxon>Rhodocyclaceae</taxon>
        <taxon>Niveibacterium</taxon>
    </lineage>
</organism>
<feature type="modified residue" description="4-aspartylphosphate" evidence="1">
    <location>
        <position position="81"/>
    </location>
</feature>
<evidence type="ECO:0000259" key="2">
    <source>
        <dbReference type="PROSITE" id="PS50110"/>
    </source>
</evidence>
<evidence type="ECO:0000313" key="4">
    <source>
        <dbReference type="Proteomes" id="UP000663570"/>
    </source>
</evidence>
<proteinExistence type="predicted"/>
<dbReference type="Pfam" id="PF00072">
    <property type="entry name" value="Response_reg"/>
    <property type="match status" value="1"/>
</dbReference>
<keyword evidence="4" id="KW-1185">Reference proteome</keyword>
<dbReference type="PROSITE" id="PS50110">
    <property type="entry name" value="RESPONSE_REGULATORY"/>
    <property type="match status" value="1"/>
</dbReference>
<name>A0ABX7M8C0_9RHOO</name>
<evidence type="ECO:0000313" key="3">
    <source>
        <dbReference type="EMBL" id="QSI77403.1"/>
    </source>
</evidence>
<dbReference type="Proteomes" id="UP000663570">
    <property type="component" value="Chromosome"/>
</dbReference>
<reference evidence="3 4" key="1">
    <citation type="submission" date="2021-02" db="EMBL/GenBank/DDBJ databases">
        <title>Niveibacterium changnyeongensis HC41.</title>
        <authorList>
            <person name="Kang M."/>
        </authorList>
    </citation>
    <scope>NUCLEOTIDE SEQUENCE [LARGE SCALE GENOMIC DNA]</scope>
    <source>
        <strain evidence="3 4">HC41</strain>
    </source>
</reference>
<gene>
    <name evidence="3" type="ORF">JY500_01735</name>
</gene>
<dbReference type="SUPFAM" id="SSF52172">
    <property type="entry name" value="CheY-like"/>
    <property type="match status" value="1"/>
</dbReference>
<keyword evidence="1" id="KW-0597">Phosphoprotein</keyword>
<dbReference type="Gene3D" id="3.40.50.2300">
    <property type="match status" value="1"/>
</dbReference>
<dbReference type="EMBL" id="CP071060">
    <property type="protein sequence ID" value="QSI77403.1"/>
    <property type="molecule type" value="Genomic_DNA"/>
</dbReference>
<dbReference type="InterPro" id="IPR001789">
    <property type="entry name" value="Sig_transdc_resp-reg_receiver"/>
</dbReference>
<evidence type="ECO:0000256" key="1">
    <source>
        <dbReference type="PROSITE-ProRule" id="PRU00169"/>
    </source>
</evidence>
<protein>
    <submittedName>
        <fullName evidence="3">Response regulator</fullName>
    </submittedName>
</protein>
<dbReference type="SMART" id="SM00448">
    <property type="entry name" value="REC"/>
    <property type="match status" value="1"/>
</dbReference>
<dbReference type="InterPro" id="IPR011006">
    <property type="entry name" value="CheY-like_superfamily"/>
</dbReference>
<sequence>MDDLLFLDDSEDAEPPAAEADEAGWVVLVVDDDPDVHIVTRMALQHFRFQGHPLKFVGCYSASETLAILPTLPDLALILLDIVMEGVSSGTELARKIRATPRYDKVQIVVRTASGGYGGTAAFSDIPIHSFIWKHETGKAELEHIVADALAAHCAATPAPA</sequence>